<feature type="non-terminal residue" evidence="1">
    <location>
        <position position="1"/>
    </location>
</feature>
<evidence type="ECO:0000313" key="2">
    <source>
        <dbReference type="Proteomes" id="UP000323506"/>
    </source>
</evidence>
<keyword evidence="2" id="KW-1185">Reference proteome</keyword>
<protein>
    <submittedName>
        <fullName evidence="1">Uncharacterized protein</fullName>
    </submittedName>
</protein>
<dbReference type="AlphaFoldDB" id="A0A5D1ZYT2"/>
<reference evidence="1 2" key="1">
    <citation type="submission" date="2019-06" db="EMBL/GenBank/DDBJ databases">
        <title>WGS assembly of Gossypium darwinii.</title>
        <authorList>
            <person name="Chen Z.J."/>
            <person name="Sreedasyam A."/>
            <person name="Ando A."/>
            <person name="Song Q."/>
            <person name="De L."/>
            <person name="Hulse-Kemp A."/>
            <person name="Ding M."/>
            <person name="Ye W."/>
            <person name="Kirkbride R."/>
            <person name="Jenkins J."/>
            <person name="Plott C."/>
            <person name="Lovell J."/>
            <person name="Lin Y.-M."/>
            <person name="Vaughn R."/>
            <person name="Liu B."/>
            <person name="Li W."/>
            <person name="Simpson S."/>
            <person name="Scheffler B."/>
            <person name="Saski C."/>
            <person name="Grover C."/>
            <person name="Hu G."/>
            <person name="Conover J."/>
            <person name="Carlson J."/>
            <person name="Shu S."/>
            <person name="Boston L."/>
            <person name="Williams M."/>
            <person name="Peterson D."/>
            <person name="Mcgee K."/>
            <person name="Jones D."/>
            <person name="Wendel J."/>
            <person name="Stelly D."/>
            <person name="Grimwood J."/>
            <person name="Schmutz J."/>
        </authorList>
    </citation>
    <scope>NUCLEOTIDE SEQUENCE [LARGE SCALE GENOMIC DNA]</scope>
    <source>
        <strain evidence="1">1808015.09</strain>
    </source>
</reference>
<accession>A0A5D1ZYT2</accession>
<proteinExistence type="predicted"/>
<dbReference type="Proteomes" id="UP000323506">
    <property type="component" value="Chromosome D13"/>
</dbReference>
<dbReference type="EMBL" id="CM017713">
    <property type="protein sequence ID" value="TYG37781.1"/>
    <property type="molecule type" value="Genomic_DNA"/>
</dbReference>
<organism evidence="1 2">
    <name type="scientific">Gossypium darwinii</name>
    <name type="common">Darwin's cotton</name>
    <name type="synonym">Gossypium barbadense var. darwinii</name>
    <dbReference type="NCBI Taxonomy" id="34276"/>
    <lineage>
        <taxon>Eukaryota</taxon>
        <taxon>Viridiplantae</taxon>
        <taxon>Streptophyta</taxon>
        <taxon>Embryophyta</taxon>
        <taxon>Tracheophyta</taxon>
        <taxon>Spermatophyta</taxon>
        <taxon>Magnoliopsida</taxon>
        <taxon>eudicotyledons</taxon>
        <taxon>Gunneridae</taxon>
        <taxon>Pentapetalae</taxon>
        <taxon>rosids</taxon>
        <taxon>malvids</taxon>
        <taxon>Malvales</taxon>
        <taxon>Malvaceae</taxon>
        <taxon>Malvoideae</taxon>
        <taxon>Gossypium</taxon>
    </lineage>
</organism>
<sequence>ARTSPETFLTTIPETDFSRDSLKAASKLSLTTEPVGGHQPIHSCLMIAHKEQQNTRHCMLELFLNT</sequence>
<evidence type="ECO:0000313" key="1">
    <source>
        <dbReference type="EMBL" id="TYG37781.1"/>
    </source>
</evidence>
<name>A0A5D1ZYT2_GOSDA</name>
<gene>
    <name evidence="1" type="ORF">ES288_D13G168900v1</name>
</gene>